<dbReference type="PANTHER" id="PTHR47063:SF1">
    <property type="entry name" value="RIBONUCLEASE H2 SUBUNIT C"/>
    <property type="match status" value="1"/>
</dbReference>
<dbReference type="EMBL" id="OW152842">
    <property type="protein sequence ID" value="CAH2064948.1"/>
    <property type="molecule type" value="Genomic_DNA"/>
</dbReference>
<feature type="non-terminal residue" evidence="1">
    <location>
        <position position="1"/>
    </location>
</feature>
<name>A0ABN8IW50_9NEOP</name>
<sequence length="132" mass="14977">MSIRIENNLKNTDNAELFEQKAHYVPCKIEADGAANVGKYFEQYVVENDGELTGTFRGHPLNGVKMMLPEGYRALLVTEAKKPLSDDADRRFQVAGGFKEFVNWNWDKKPTKNDTIVKGFQWIDIAEAIHGD</sequence>
<gene>
    <name evidence="1" type="ORF">IPOD504_LOCUS12968</name>
</gene>
<accession>A0ABN8IW50</accession>
<dbReference type="Pfam" id="PF08615">
    <property type="entry name" value="RNase_H2_suC"/>
    <property type="match status" value="1"/>
</dbReference>
<dbReference type="Proteomes" id="UP000837857">
    <property type="component" value="Chromosome 30"/>
</dbReference>
<dbReference type="InterPro" id="IPR052863">
    <property type="entry name" value="RNase_H2_subunit_C"/>
</dbReference>
<protein>
    <submittedName>
        <fullName evidence="1">Uncharacterized protein</fullName>
    </submittedName>
</protein>
<dbReference type="CDD" id="cd09271">
    <property type="entry name" value="RNase_H2-C"/>
    <property type="match status" value="1"/>
</dbReference>
<dbReference type="Gene3D" id="2.40.128.680">
    <property type="match status" value="1"/>
</dbReference>
<dbReference type="PANTHER" id="PTHR47063">
    <property type="entry name" value="RIBONUCLEASE H2 SUBUNIT C"/>
    <property type="match status" value="1"/>
</dbReference>
<reference evidence="1" key="1">
    <citation type="submission" date="2022-03" db="EMBL/GenBank/DDBJ databases">
        <authorList>
            <person name="Martin H S."/>
        </authorList>
    </citation>
    <scope>NUCLEOTIDE SEQUENCE</scope>
</reference>
<evidence type="ECO:0000313" key="2">
    <source>
        <dbReference type="Proteomes" id="UP000837857"/>
    </source>
</evidence>
<organism evidence="1 2">
    <name type="scientific">Iphiclides podalirius</name>
    <name type="common">scarce swallowtail</name>
    <dbReference type="NCBI Taxonomy" id="110791"/>
    <lineage>
        <taxon>Eukaryota</taxon>
        <taxon>Metazoa</taxon>
        <taxon>Ecdysozoa</taxon>
        <taxon>Arthropoda</taxon>
        <taxon>Hexapoda</taxon>
        <taxon>Insecta</taxon>
        <taxon>Pterygota</taxon>
        <taxon>Neoptera</taxon>
        <taxon>Endopterygota</taxon>
        <taxon>Lepidoptera</taxon>
        <taxon>Glossata</taxon>
        <taxon>Ditrysia</taxon>
        <taxon>Papilionoidea</taxon>
        <taxon>Papilionidae</taxon>
        <taxon>Papilioninae</taxon>
        <taxon>Iphiclides</taxon>
    </lineage>
</organism>
<evidence type="ECO:0000313" key="1">
    <source>
        <dbReference type="EMBL" id="CAH2064948.1"/>
    </source>
</evidence>
<proteinExistence type="predicted"/>
<dbReference type="InterPro" id="IPR013924">
    <property type="entry name" value="RNase_H2_suC"/>
</dbReference>
<keyword evidence="2" id="KW-1185">Reference proteome</keyword>